<dbReference type="Proteomes" id="UP000537592">
    <property type="component" value="Unassembled WGS sequence"/>
</dbReference>
<dbReference type="RefSeq" id="WP_183750929.1">
    <property type="nucleotide sequence ID" value="NZ_JACICC010000002.1"/>
</dbReference>
<organism evidence="2 3">
    <name type="scientific">Pseudochelatococcus contaminans</name>
    <dbReference type="NCBI Taxonomy" id="1538103"/>
    <lineage>
        <taxon>Bacteria</taxon>
        <taxon>Pseudomonadati</taxon>
        <taxon>Pseudomonadota</taxon>
        <taxon>Alphaproteobacteria</taxon>
        <taxon>Hyphomicrobiales</taxon>
        <taxon>Chelatococcaceae</taxon>
        <taxon>Pseudochelatococcus</taxon>
    </lineage>
</organism>
<dbReference type="SUPFAM" id="SSF50475">
    <property type="entry name" value="FMN-binding split barrel"/>
    <property type="match status" value="1"/>
</dbReference>
<evidence type="ECO:0000259" key="1">
    <source>
        <dbReference type="Pfam" id="PF16242"/>
    </source>
</evidence>
<reference evidence="2 3" key="1">
    <citation type="submission" date="2020-08" db="EMBL/GenBank/DDBJ databases">
        <title>Genomic Encyclopedia of Type Strains, Phase IV (KMG-IV): sequencing the most valuable type-strain genomes for metagenomic binning, comparative biology and taxonomic classification.</title>
        <authorList>
            <person name="Goeker M."/>
        </authorList>
    </citation>
    <scope>NUCLEOTIDE SEQUENCE [LARGE SCALE GENOMIC DNA]</scope>
    <source>
        <strain evidence="2 3">DSM 28760</strain>
    </source>
</reference>
<dbReference type="Pfam" id="PF16242">
    <property type="entry name" value="Pyrid_ox_like"/>
    <property type="match status" value="1"/>
</dbReference>
<name>A0A7W5Z313_9HYPH</name>
<dbReference type="Gene3D" id="2.30.110.10">
    <property type="entry name" value="Electron Transport, Fmn-binding Protein, Chain A"/>
    <property type="match status" value="1"/>
</dbReference>
<dbReference type="AlphaFoldDB" id="A0A7W5Z313"/>
<sequence>MSDLKHKFWDRLDGINAGLLGTTNELKFVPMSHYADPEQNALWFITANGVDLVSQTESGPKNAIHLIGDEAGKLWARIEGQLELSQDTAKLDEIWNSVAESWFDGGKRDPDIRLLKFSLARAEVWTTNGKLGFLYEISKSKLTGDKPDLGENYNLTF</sequence>
<keyword evidence="3" id="KW-1185">Reference proteome</keyword>
<accession>A0A7W5Z313</accession>
<gene>
    <name evidence="2" type="ORF">FHS81_000975</name>
</gene>
<evidence type="ECO:0000313" key="2">
    <source>
        <dbReference type="EMBL" id="MBB3808905.1"/>
    </source>
</evidence>
<dbReference type="InterPro" id="IPR052917">
    <property type="entry name" value="Stress-Dev_Protein"/>
</dbReference>
<dbReference type="PANTHER" id="PTHR34818:SF1">
    <property type="entry name" value="PROTEIN BLI-3"/>
    <property type="match status" value="1"/>
</dbReference>
<evidence type="ECO:0000313" key="3">
    <source>
        <dbReference type="Proteomes" id="UP000537592"/>
    </source>
</evidence>
<dbReference type="InterPro" id="IPR038725">
    <property type="entry name" value="YdaG_split_barrel_FMN-bd"/>
</dbReference>
<proteinExistence type="predicted"/>
<feature type="domain" description="General stress protein FMN-binding split barrel" evidence="1">
    <location>
        <begin position="5"/>
        <end position="148"/>
    </location>
</feature>
<comment type="caution">
    <text evidence="2">The sequence shown here is derived from an EMBL/GenBank/DDBJ whole genome shotgun (WGS) entry which is preliminary data.</text>
</comment>
<dbReference type="EMBL" id="JACICC010000002">
    <property type="protein sequence ID" value="MBB3808905.1"/>
    <property type="molecule type" value="Genomic_DNA"/>
</dbReference>
<dbReference type="InterPro" id="IPR012349">
    <property type="entry name" value="Split_barrel_FMN-bd"/>
</dbReference>
<dbReference type="PANTHER" id="PTHR34818">
    <property type="entry name" value="PROTEIN BLI-3"/>
    <property type="match status" value="1"/>
</dbReference>
<protein>
    <submittedName>
        <fullName evidence="2">General stress protein 26</fullName>
    </submittedName>
</protein>